<evidence type="ECO:0000256" key="4">
    <source>
        <dbReference type="SAM" id="Phobius"/>
    </source>
</evidence>
<dbReference type="InterPro" id="IPR017853">
    <property type="entry name" value="GH"/>
</dbReference>
<name>A0A2Z5GAM5_9BACT</name>
<gene>
    <name evidence="6" type="ORF">ACPOL_6425</name>
</gene>
<dbReference type="KEGG" id="abas:ACPOL_6425"/>
<dbReference type="PANTHER" id="PTHR34142">
    <property type="entry name" value="ENDO-BETA-1,4-GLUCANASE A"/>
    <property type="match status" value="1"/>
</dbReference>
<dbReference type="Gene3D" id="3.20.20.80">
    <property type="entry name" value="Glycosidases"/>
    <property type="match status" value="1"/>
</dbReference>
<reference evidence="6 7" key="1">
    <citation type="journal article" date="2018" name="Front. Microbiol.">
        <title>Hydrolytic Capabilities as a Key to Environmental Success: Chitinolytic and Cellulolytic Acidobacteria From Acidic Sub-arctic Soils and Boreal Peatlands.</title>
        <authorList>
            <person name="Belova S.E."/>
            <person name="Ravin N.V."/>
            <person name="Pankratov T.A."/>
            <person name="Rakitin A.L."/>
            <person name="Ivanova A.A."/>
            <person name="Beletsky A.V."/>
            <person name="Mardanov A.V."/>
            <person name="Sinninghe Damste J.S."/>
            <person name="Dedysh S.N."/>
        </authorList>
    </citation>
    <scope>NUCLEOTIDE SEQUENCE [LARGE SCALE GENOMIC DNA]</scope>
    <source>
        <strain evidence="6 7">SBC82</strain>
    </source>
</reference>
<keyword evidence="1 3" id="KW-0378">Hydrolase</keyword>
<sequence>MGSPTYLRMRSNAELIAGTLTFIRSPACVTLLWFEDEQMKRLQARYKVLSRFKHALLFSTISLVAWTSACGQASISVSGGRLQRDGRPWTPHGVVQIAFVAPPAAQQGVFTEAYQHYSPSDYTAMRSYGIDSVRIQISQPGLDPQNPLFTPAFRSQVIDAVHAARAAGLIVMLSVQDEEQSGEKKDRVASLPNDATRRVWASIAPVFARDHGVIYELLNEPNLPPNPENWRKWAHEMNATLKVVRDAGASNVAVADGLLFAERLGGAPALHDPDGQVVYASHPYAHRAQDQTAPSWEKKFGDFARTHAVVVTEWTTVPKYYCDLGTPKYAEEFLRYLNGRGIGLMAYGWDFTGPKFGSTFHGFPPQISAFEGLTCGEPGFGPGRAVERFFQGRLQP</sequence>
<evidence type="ECO:0000256" key="3">
    <source>
        <dbReference type="RuleBase" id="RU361153"/>
    </source>
</evidence>
<keyword evidence="4" id="KW-1133">Transmembrane helix</keyword>
<dbReference type="GO" id="GO:0009251">
    <property type="term" value="P:glucan catabolic process"/>
    <property type="evidence" value="ECO:0007669"/>
    <property type="project" value="TreeGrafter"/>
</dbReference>
<proteinExistence type="inferred from homology"/>
<dbReference type="GO" id="GO:0004553">
    <property type="term" value="F:hydrolase activity, hydrolyzing O-glycosyl compounds"/>
    <property type="evidence" value="ECO:0007669"/>
    <property type="project" value="InterPro"/>
</dbReference>
<evidence type="ECO:0000313" key="7">
    <source>
        <dbReference type="Proteomes" id="UP000253606"/>
    </source>
</evidence>
<evidence type="ECO:0000256" key="1">
    <source>
        <dbReference type="ARBA" id="ARBA00022801"/>
    </source>
</evidence>
<accession>A0A2Z5GAM5</accession>
<comment type="similarity">
    <text evidence="3">Belongs to the glycosyl hydrolase 5 (cellulase A) family.</text>
</comment>
<organism evidence="6 7">
    <name type="scientific">Acidisarcina polymorpha</name>
    <dbReference type="NCBI Taxonomy" id="2211140"/>
    <lineage>
        <taxon>Bacteria</taxon>
        <taxon>Pseudomonadati</taxon>
        <taxon>Acidobacteriota</taxon>
        <taxon>Terriglobia</taxon>
        <taxon>Terriglobales</taxon>
        <taxon>Acidobacteriaceae</taxon>
        <taxon>Acidisarcina</taxon>
    </lineage>
</organism>
<dbReference type="SUPFAM" id="SSF51445">
    <property type="entry name" value="(Trans)glycosidases"/>
    <property type="match status" value="1"/>
</dbReference>
<keyword evidence="2 3" id="KW-0326">Glycosidase</keyword>
<evidence type="ECO:0000313" key="6">
    <source>
        <dbReference type="EMBL" id="AXC15655.1"/>
    </source>
</evidence>
<dbReference type="InterPro" id="IPR018087">
    <property type="entry name" value="Glyco_hydro_5_CS"/>
</dbReference>
<evidence type="ECO:0000256" key="2">
    <source>
        <dbReference type="ARBA" id="ARBA00023295"/>
    </source>
</evidence>
<dbReference type="AlphaFoldDB" id="A0A2Z5GAM5"/>
<dbReference type="PROSITE" id="PS00659">
    <property type="entry name" value="GLYCOSYL_HYDROL_F5"/>
    <property type="match status" value="1"/>
</dbReference>
<keyword evidence="7" id="KW-1185">Reference proteome</keyword>
<dbReference type="Pfam" id="PF00150">
    <property type="entry name" value="Cellulase"/>
    <property type="match status" value="1"/>
</dbReference>
<evidence type="ECO:0000259" key="5">
    <source>
        <dbReference type="Pfam" id="PF00150"/>
    </source>
</evidence>
<keyword evidence="4" id="KW-0812">Transmembrane</keyword>
<feature type="transmembrane region" description="Helical" evidence="4">
    <location>
        <begin position="55"/>
        <end position="75"/>
    </location>
</feature>
<dbReference type="EMBL" id="CP030840">
    <property type="protein sequence ID" value="AXC15655.1"/>
    <property type="molecule type" value="Genomic_DNA"/>
</dbReference>
<dbReference type="Proteomes" id="UP000253606">
    <property type="component" value="Chromosome"/>
</dbReference>
<keyword evidence="4" id="KW-0472">Membrane</keyword>
<protein>
    <submittedName>
        <fullName evidence="6">Cellulase, putative, cel5C</fullName>
    </submittedName>
</protein>
<dbReference type="PANTHER" id="PTHR34142:SF1">
    <property type="entry name" value="GLYCOSIDE HYDROLASE FAMILY 5 DOMAIN-CONTAINING PROTEIN"/>
    <property type="match status" value="1"/>
</dbReference>
<dbReference type="InterPro" id="IPR001547">
    <property type="entry name" value="Glyco_hydro_5"/>
</dbReference>
<feature type="domain" description="Glycoside hydrolase family 5" evidence="5">
    <location>
        <begin position="118"/>
        <end position="350"/>
    </location>
</feature>
<feature type="transmembrane region" description="Helical" evidence="4">
    <location>
        <begin position="15"/>
        <end position="34"/>
    </location>
</feature>